<dbReference type="SMART" id="SM00857">
    <property type="entry name" value="Resolvase"/>
    <property type="match status" value="1"/>
</dbReference>
<dbReference type="InterPro" id="IPR006118">
    <property type="entry name" value="Recombinase_CS"/>
</dbReference>
<comment type="caution">
    <text evidence="6">The sequence shown here is derived from an EMBL/GenBank/DDBJ whole genome shotgun (WGS) entry which is preliminary data.</text>
</comment>
<dbReference type="SUPFAM" id="SSF53041">
    <property type="entry name" value="Resolvase-like"/>
    <property type="match status" value="1"/>
</dbReference>
<proteinExistence type="predicted"/>
<gene>
    <name evidence="6" type="ORF">ACFSC3_02975</name>
</gene>
<dbReference type="InterPro" id="IPR036162">
    <property type="entry name" value="Resolvase-like_N_sf"/>
</dbReference>
<name>A0ABW4N8P8_9SPHN</name>
<dbReference type="Gene3D" id="3.40.50.1390">
    <property type="entry name" value="Resolvase, N-terminal catalytic domain"/>
    <property type="match status" value="1"/>
</dbReference>
<organism evidence="6 7">
    <name type="scientific">Sphingomonas floccifaciens</name>
    <dbReference type="NCBI Taxonomy" id="1844115"/>
    <lineage>
        <taxon>Bacteria</taxon>
        <taxon>Pseudomonadati</taxon>
        <taxon>Pseudomonadota</taxon>
        <taxon>Alphaproteobacteria</taxon>
        <taxon>Sphingomonadales</taxon>
        <taxon>Sphingomonadaceae</taxon>
        <taxon>Sphingomonas</taxon>
    </lineage>
</organism>
<evidence type="ECO:0000256" key="2">
    <source>
        <dbReference type="ARBA" id="ARBA00023125"/>
    </source>
</evidence>
<dbReference type="Proteomes" id="UP001597283">
    <property type="component" value="Unassembled WGS sequence"/>
</dbReference>
<evidence type="ECO:0000256" key="3">
    <source>
        <dbReference type="ARBA" id="ARBA00023172"/>
    </source>
</evidence>
<dbReference type="InterPro" id="IPR050639">
    <property type="entry name" value="SSR_resolvase"/>
</dbReference>
<dbReference type="Pfam" id="PF00239">
    <property type="entry name" value="Resolvase"/>
    <property type="match status" value="1"/>
</dbReference>
<dbReference type="CDD" id="cd03768">
    <property type="entry name" value="SR_ResInv"/>
    <property type="match status" value="1"/>
</dbReference>
<dbReference type="PANTHER" id="PTHR30461">
    <property type="entry name" value="DNA-INVERTASE FROM LAMBDOID PROPHAGE"/>
    <property type="match status" value="1"/>
</dbReference>
<dbReference type="InterPro" id="IPR006119">
    <property type="entry name" value="Resolv_N"/>
</dbReference>
<dbReference type="RefSeq" id="WP_380938608.1">
    <property type="nucleotide sequence ID" value="NZ_JBHUFC010000002.1"/>
</dbReference>
<feature type="active site" description="O-(5'-phospho-DNA)-serine intermediate" evidence="4">
    <location>
        <position position="50"/>
    </location>
</feature>
<dbReference type="EMBL" id="JBHUFC010000002">
    <property type="protein sequence ID" value="MFD1786528.1"/>
    <property type="molecule type" value="Genomic_DNA"/>
</dbReference>
<dbReference type="PROSITE" id="PS51736">
    <property type="entry name" value="RECOMBINASES_3"/>
    <property type="match status" value="1"/>
</dbReference>
<keyword evidence="3" id="KW-0233">DNA recombination</keyword>
<evidence type="ECO:0000313" key="7">
    <source>
        <dbReference type="Proteomes" id="UP001597283"/>
    </source>
</evidence>
<dbReference type="PROSITE" id="PS00397">
    <property type="entry name" value="RECOMBINASES_1"/>
    <property type="match status" value="1"/>
</dbReference>
<evidence type="ECO:0000256" key="4">
    <source>
        <dbReference type="PROSITE-ProRule" id="PRU10137"/>
    </source>
</evidence>
<protein>
    <submittedName>
        <fullName evidence="6">Recombinase family protein</fullName>
    </submittedName>
</protein>
<evidence type="ECO:0000259" key="5">
    <source>
        <dbReference type="PROSITE" id="PS51736"/>
    </source>
</evidence>
<reference evidence="7" key="1">
    <citation type="journal article" date="2019" name="Int. J. Syst. Evol. Microbiol.">
        <title>The Global Catalogue of Microorganisms (GCM) 10K type strain sequencing project: providing services to taxonomists for standard genome sequencing and annotation.</title>
        <authorList>
            <consortium name="The Broad Institute Genomics Platform"/>
            <consortium name="The Broad Institute Genome Sequencing Center for Infectious Disease"/>
            <person name="Wu L."/>
            <person name="Ma J."/>
        </authorList>
    </citation>
    <scope>NUCLEOTIDE SEQUENCE [LARGE SCALE GENOMIC DNA]</scope>
    <source>
        <strain evidence="7">Q85</strain>
    </source>
</reference>
<evidence type="ECO:0000313" key="6">
    <source>
        <dbReference type="EMBL" id="MFD1786528.1"/>
    </source>
</evidence>
<keyword evidence="7" id="KW-1185">Reference proteome</keyword>
<sequence>MSKTVDSDTHAYAVSKLGLDGISLQRHYRATDSIQRADQMSRIFAYCRVSTTDQTTDNQVREIETAGFAIDPKRIVVETVSGSVAAIERNGFARLLNRLEASDVLIVTKLDRLGRNAMDVRGTVERLAAEGVRVHCLALGGVDLTSAAGKMTMGVIAAVAEFERDLLIERTQAGLQRAKAEGKRLGRPQTLTGDQQQAIVAARKEGVSLGVLAKRHGVSRAAIQRVERRAVA</sequence>
<evidence type="ECO:0000256" key="1">
    <source>
        <dbReference type="ARBA" id="ARBA00022908"/>
    </source>
</evidence>
<dbReference type="PANTHER" id="PTHR30461:SF2">
    <property type="entry name" value="SERINE RECOMBINASE PINE-RELATED"/>
    <property type="match status" value="1"/>
</dbReference>
<keyword evidence="2" id="KW-0238">DNA-binding</keyword>
<keyword evidence="1" id="KW-0229">DNA integration</keyword>
<accession>A0ABW4N8P8</accession>
<feature type="domain" description="Resolvase/invertase-type recombinase catalytic" evidence="5">
    <location>
        <begin position="42"/>
        <end position="182"/>
    </location>
</feature>